<sequence length="542" mass="60806">MPTDKKNITAPSNPRELLAQLQRKEQEQSLLLSLNSRMAAVRTRSDLWELVSHELLQAFNAKYYTLCLINEDGETHSPFLHSRERISTLTDENPIIHSKHPIADSIFDTTLRETQPLVHDLRKVLQRKNAPPYIVHWFNAGIAEMLTVKIDGLSAKGVLYFYAAEKGTFTDDQFSLLTAIANQLAIASANILANEQLTKSLEDLEQLKQKLEQENHYLQERILPAGNKLIGESAAVNELRRLIAQVAPSSSTILIQGETGTGKEVVASTIHENSPRKDRLMIRVNCAAIPETLIESELFGHEKGSFTNATQQRIGKFELASGSTIFLDEIGELPLLLQSKLLRVIQEKEIERIGGNQPVKVDVRIIAATNRDLQAEVQKGRFRGDLFFRLNVVPLHLQPLRNRKEDIAPLTNYFLSKYSHKNAGITISAKVLKLLESYQWPGNIRELEHLVERTVLLLKGKSITEISLPTKQVRISPAEDSAIQTLAMMEREYILKVLDLCHGRISGPNGAAMKLGLPATTLISKMQKLGIKKEHVSMIDGR</sequence>
<dbReference type="Gene3D" id="3.40.50.300">
    <property type="entry name" value="P-loop containing nucleotide triphosphate hydrolases"/>
    <property type="match status" value="1"/>
</dbReference>
<dbReference type="Pfam" id="PF00158">
    <property type="entry name" value="Sigma54_activat"/>
    <property type="match status" value="1"/>
</dbReference>
<dbReference type="Pfam" id="PF02954">
    <property type="entry name" value="HTH_8"/>
    <property type="match status" value="1"/>
</dbReference>
<keyword evidence="7" id="KW-0175">Coiled coil</keyword>
<dbReference type="InterPro" id="IPR003593">
    <property type="entry name" value="AAA+_ATPase"/>
</dbReference>
<evidence type="ECO:0000256" key="7">
    <source>
        <dbReference type="SAM" id="Coils"/>
    </source>
</evidence>
<evidence type="ECO:0000313" key="10">
    <source>
        <dbReference type="Proteomes" id="UP001165367"/>
    </source>
</evidence>
<evidence type="ECO:0000256" key="4">
    <source>
        <dbReference type="ARBA" id="ARBA00023125"/>
    </source>
</evidence>
<dbReference type="InterPro" id="IPR009057">
    <property type="entry name" value="Homeodomain-like_sf"/>
</dbReference>
<dbReference type="Gene3D" id="1.10.8.60">
    <property type="match status" value="1"/>
</dbReference>
<reference evidence="9" key="1">
    <citation type="submission" date="2022-01" db="EMBL/GenBank/DDBJ databases">
        <authorList>
            <person name="Jo J.-H."/>
            <person name="Im W.-T."/>
        </authorList>
    </citation>
    <scope>NUCLEOTIDE SEQUENCE</scope>
    <source>
        <strain evidence="9">NA20</strain>
    </source>
</reference>
<proteinExistence type="predicted"/>
<evidence type="ECO:0000256" key="3">
    <source>
        <dbReference type="ARBA" id="ARBA00023015"/>
    </source>
</evidence>
<dbReference type="InterPro" id="IPR003018">
    <property type="entry name" value="GAF"/>
</dbReference>
<accession>A0ABS9KKI4</accession>
<dbReference type="RefSeq" id="WP_237868056.1">
    <property type="nucleotide sequence ID" value="NZ_JAKLTR010000001.1"/>
</dbReference>
<dbReference type="PROSITE" id="PS00675">
    <property type="entry name" value="SIGMA54_INTERACT_1"/>
    <property type="match status" value="1"/>
</dbReference>
<name>A0ABS9KKI4_9BACT</name>
<dbReference type="Pfam" id="PF25601">
    <property type="entry name" value="AAA_lid_14"/>
    <property type="match status" value="1"/>
</dbReference>
<dbReference type="SUPFAM" id="SSF46689">
    <property type="entry name" value="Homeodomain-like"/>
    <property type="match status" value="1"/>
</dbReference>
<dbReference type="CDD" id="cd00009">
    <property type="entry name" value="AAA"/>
    <property type="match status" value="1"/>
</dbReference>
<feature type="coiled-coil region" evidence="7">
    <location>
        <begin position="190"/>
        <end position="221"/>
    </location>
</feature>
<dbReference type="InterPro" id="IPR025944">
    <property type="entry name" value="Sigma_54_int_dom_CS"/>
</dbReference>
<evidence type="ECO:0000256" key="5">
    <source>
        <dbReference type="ARBA" id="ARBA00023159"/>
    </source>
</evidence>
<keyword evidence="6" id="KW-0804">Transcription</keyword>
<dbReference type="Gene3D" id="1.10.10.60">
    <property type="entry name" value="Homeodomain-like"/>
    <property type="match status" value="1"/>
</dbReference>
<evidence type="ECO:0000256" key="1">
    <source>
        <dbReference type="ARBA" id="ARBA00022741"/>
    </source>
</evidence>
<dbReference type="SUPFAM" id="SSF55781">
    <property type="entry name" value="GAF domain-like"/>
    <property type="match status" value="1"/>
</dbReference>
<dbReference type="SUPFAM" id="SSF52540">
    <property type="entry name" value="P-loop containing nucleoside triphosphate hydrolases"/>
    <property type="match status" value="1"/>
</dbReference>
<feature type="domain" description="Sigma-54 factor interaction" evidence="8">
    <location>
        <begin position="229"/>
        <end position="456"/>
    </location>
</feature>
<dbReference type="SMART" id="SM00065">
    <property type="entry name" value="GAF"/>
    <property type="match status" value="1"/>
</dbReference>
<dbReference type="Proteomes" id="UP001165367">
    <property type="component" value="Unassembled WGS sequence"/>
</dbReference>
<dbReference type="InterPro" id="IPR025662">
    <property type="entry name" value="Sigma_54_int_dom_ATP-bd_1"/>
</dbReference>
<dbReference type="InterPro" id="IPR029016">
    <property type="entry name" value="GAF-like_dom_sf"/>
</dbReference>
<gene>
    <name evidence="9" type="ORF">LZZ85_01005</name>
</gene>
<evidence type="ECO:0000313" key="9">
    <source>
        <dbReference type="EMBL" id="MCG2612828.1"/>
    </source>
</evidence>
<comment type="caution">
    <text evidence="9">The sequence shown here is derived from an EMBL/GenBank/DDBJ whole genome shotgun (WGS) entry which is preliminary data.</text>
</comment>
<keyword evidence="3" id="KW-0805">Transcription regulation</keyword>
<keyword evidence="10" id="KW-1185">Reference proteome</keyword>
<keyword evidence="4" id="KW-0238">DNA-binding</keyword>
<dbReference type="PANTHER" id="PTHR32071:SF117">
    <property type="entry name" value="PTS-DEPENDENT DIHYDROXYACETONE KINASE OPERON REGULATORY PROTEIN-RELATED"/>
    <property type="match status" value="1"/>
</dbReference>
<protein>
    <submittedName>
        <fullName evidence="9">Sigma-54-dependent Fis family transcriptional regulator</fullName>
    </submittedName>
</protein>
<keyword evidence="2" id="KW-0067">ATP-binding</keyword>
<evidence type="ECO:0000259" key="8">
    <source>
        <dbReference type="PROSITE" id="PS50045"/>
    </source>
</evidence>
<evidence type="ECO:0000256" key="6">
    <source>
        <dbReference type="ARBA" id="ARBA00023163"/>
    </source>
</evidence>
<dbReference type="InterPro" id="IPR027417">
    <property type="entry name" value="P-loop_NTPase"/>
</dbReference>
<dbReference type="InterPro" id="IPR002078">
    <property type="entry name" value="Sigma_54_int"/>
</dbReference>
<dbReference type="PROSITE" id="PS00688">
    <property type="entry name" value="SIGMA54_INTERACT_3"/>
    <property type="match status" value="1"/>
</dbReference>
<evidence type="ECO:0000256" key="2">
    <source>
        <dbReference type="ARBA" id="ARBA00022840"/>
    </source>
</evidence>
<dbReference type="InterPro" id="IPR002197">
    <property type="entry name" value="HTH_Fis"/>
</dbReference>
<dbReference type="EMBL" id="JAKLTR010000001">
    <property type="protein sequence ID" value="MCG2612828.1"/>
    <property type="molecule type" value="Genomic_DNA"/>
</dbReference>
<dbReference type="Gene3D" id="3.30.450.40">
    <property type="match status" value="1"/>
</dbReference>
<keyword evidence="5" id="KW-0010">Activator</keyword>
<organism evidence="9 10">
    <name type="scientific">Terrimonas ginsenosidimutans</name>
    <dbReference type="NCBI Taxonomy" id="2908004"/>
    <lineage>
        <taxon>Bacteria</taxon>
        <taxon>Pseudomonadati</taxon>
        <taxon>Bacteroidota</taxon>
        <taxon>Chitinophagia</taxon>
        <taxon>Chitinophagales</taxon>
        <taxon>Chitinophagaceae</taxon>
        <taxon>Terrimonas</taxon>
    </lineage>
</organism>
<dbReference type="InterPro" id="IPR058031">
    <property type="entry name" value="AAA_lid_NorR"/>
</dbReference>
<dbReference type="SMART" id="SM00382">
    <property type="entry name" value="AAA"/>
    <property type="match status" value="1"/>
</dbReference>
<keyword evidence="1" id="KW-0547">Nucleotide-binding</keyword>
<dbReference type="PROSITE" id="PS50045">
    <property type="entry name" value="SIGMA54_INTERACT_4"/>
    <property type="match status" value="1"/>
</dbReference>
<dbReference type="PANTHER" id="PTHR32071">
    <property type="entry name" value="TRANSCRIPTIONAL REGULATORY PROTEIN"/>
    <property type="match status" value="1"/>
</dbReference>